<evidence type="ECO:0000313" key="1">
    <source>
        <dbReference type="EMBL" id="MCZ4588205.1"/>
    </source>
</evidence>
<proteinExistence type="predicted"/>
<comment type="caution">
    <text evidence="1">The sequence shown here is derived from an EMBL/GenBank/DDBJ whole genome shotgun (WGS) entry which is preliminary data.</text>
</comment>
<accession>A0ABT4NLG4</accession>
<evidence type="ECO:0008006" key="3">
    <source>
        <dbReference type="Google" id="ProtNLM"/>
    </source>
</evidence>
<evidence type="ECO:0000313" key="2">
    <source>
        <dbReference type="Proteomes" id="UP001066327"/>
    </source>
</evidence>
<name>A0ABT4NLG4_RHOOP</name>
<dbReference type="Proteomes" id="UP001066327">
    <property type="component" value="Unassembled WGS sequence"/>
</dbReference>
<gene>
    <name evidence="1" type="ORF">O4328_31780</name>
</gene>
<organism evidence="1 2">
    <name type="scientific">Rhodococcus opacus</name>
    <name type="common">Nocardia opaca</name>
    <dbReference type="NCBI Taxonomy" id="37919"/>
    <lineage>
        <taxon>Bacteria</taxon>
        <taxon>Bacillati</taxon>
        <taxon>Actinomycetota</taxon>
        <taxon>Actinomycetes</taxon>
        <taxon>Mycobacteriales</taxon>
        <taxon>Nocardiaceae</taxon>
        <taxon>Rhodococcus</taxon>
    </lineage>
</organism>
<dbReference type="RefSeq" id="WP_269592191.1">
    <property type="nucleotide sequence ID" value="NZ_JAPWIS010000020.1"/>
</dbReference>
<dbReference type="EMBL" id="JAPWIS010000020">
    <property type="protein sequence ID" value="MCZ4588205.1"/>
    <property type="molecule type" value="Genomic_DNA"/>
</dbReference>
<dbReference type="InterPro" id="IPR029068">
    <property type="entry name" value="Glyas_Bleomycin-R_OHBP_Dase"/>
</dbReference>
<sequence>MQGRLWACYNEHGAYCWNELHTREYERAKDFYAKVFGWSYTEIGDGENFSYSTFALPGGEGIGGVNDDTKMPG</sequence>
<keyword evidence="2" id="KW-1185">Reference proteome</keyword>
<reference evidence="1" key="1">
    <citation type="submission" date="2022-12" db="EMBL/GenBank/DDBJ databases">
        <authorList>
            <person name="Krivoruchko A.V."/>
            <person name="Elkin A."/>
        </authorList>
    </citation>
    <scope>NUCLEOTIDE SEQUENCE</scope>
    <source>
        <strain evidence="1">IEGM 249</strain>
    </source>
</reference>
<protein>
    <recommendedName>
        <fullName evidence="3">VOC domain-containing protein</fullName>
    </recommendedName>
</protein>
<dbReference type="Gene3D" id="3.10.180.10">
    <property type="entry name" value="2,3-Dihydroxybiphenyl 1,2-Dioxygenase, domain 1"/>
    <property type="match status" value="1"/>
</dbReference>
<dbReference type="SUPFAM" id="SSF54593">
    <property type="entry name" value="Glyoxalase/Bleomycin resistance protein/Dihydroxybiphenyl dioxygenase"/>
    <property type="match status" value="1"/>
</dbReference>